<dbReference type="EMBL" id="JAVHUY010000080">
    <property type="protein sequence ID" value="MDQ7911360.1"/>
    <property type="molecule type" value="Genomic_DNA"/>
</dbReference>
<dbReference type="Proteomes" id="UP001230908">
    <property type="component" value="Unassembled WGS sequence"/>
</dbReference>
<name>A0ABU0ZYU9_9ACTN</name>
<comment type="caution">
    <text evidence="1">The sequence shown here is derived from an EMBL/GenBank/DDBJ whole genome shotgun (WGS) entry which is preliminary data.</text>
</comment>
<accession>A0ABU0ZYU9</accession>
<dbReference type="InterPro" id="IPR052567">
    <property type="entry name" value="OP_Dioxygenase"/>
</dbReference>
<dbReference type="RefSeq" id="WP_308718574.1">
    <property type="nucleotide sequence ID" value="NZ_JAVHUY010000080.1"/>
</dbReference>
<organism evidence="1 2">
    <name type="scientific">Phytohabitans maris</name>
    <dbReference type="NCBI Taxonomy" id="3071409"/>
    <lineage>
        <taxon>Bacteria</taxon>
        <taxon>Bacillati</taxon>
        <taxon>Actinomycetota</taxon>
        <taxon>Actinomycetes</taxon>
        <taxon>Micromonosporales</taxon>
        <taxon>Micromonosporaceae</taxon>
    </lineage>
</organism>
<dbReference type="PANTHER" id="PTHR40202:SF1">
    <property type="entry name" value="HD DOMAIN-CONTAINING PROTEIN"/>
    <property type="match status" value="1"/>
</dbReference>
<gene>
    <name evidence="1" type="ORF">RB614_43415</name>
</gene>
<keyword evidence="2" id="KW-1185">Reference proteome</keyword>
<proteinExistence type="predicted"/>
<dbReference type="Gene3D" id="1.10.3210.10">
    <property type="entry name" value="Hypothetical protein af1432"/>
    <property type="match status" value="1"/>
</dbReference>
<dbReference type="PANTHER" id="PTHR40202">
    <property type="match status" value="1"/>
</dbReference>
<evidence type="ECO:0008006" key="3">
    <source>
        <dbReference type="Google" id="ProtNLM"/>
    </source>
</evidence>
<evidence type="ECO:0000313" key="1">
    <source>
        <dbReference type="EMBL" id="MDQ7911360.1"/>
    </source>
</evidence>
<evidence type="ECO:0000313" key="2">
    <source>
        <dbReference type="Proteomes" id="UP001230908"/>
    </source>
</evidence>
<protein>
    <recommendedName>
        <fullName evidence="3">Peptidase</fullName>
    </recommendedName>
</protein>
<dbReference type="SUPFAM" id="SSF109604">
    <property type="entry name" value="HD-domain/PDEase-like"/>
    <property type="match status" value="1"/>
</dbReference>
<reference evidence="1 2" key="1">
    <citation type="submission" date="2023-08" db="EMBL/GenBank/DDBJ databases">
        <title>Phytohabitans sansha sp. nov., isolated from marine sediment.</title>
        <authorList>
            <person name="Zhao Y."/>
            <person name="Yi K."/>
        </authorList>
    </citation>
    <scope>NUCLEOTIDE SEQUENCE [LARGE SCALE GENOMIC DNA]</scope>
    <source>
        <strain evidence="1 2">ZYX-F-186</strain>
    </source>
</reference>
<sequence length="189" mass="22103">MTVTFTRMKDGTRQEYDYLDSRERDFNRGLPDRIIRALQELDASFDGHRVTRLEHSLQAATRALRDGRDEEYVVTALVHDVGDNLAPYTHSEMVGALVRPFVRPQLTWIARHHGVFQQHYYTNLPWPARNARDRFRDSPWFDDCAEFCELYDQESFDPTYDALPLASFEPALGRIFAEPRYLREEATAS</sequence>